<gene>
    <name evidence="2" type="ORF">H6G95_36985</name>
</gene>
<evidence type="ECO:0000313" key="3">
    <source>
        <dbReference type="Proteomes" id="UP000604661"/>
    </source>
</evidence>
<dbReference type="Proteomes" id="UP000604661">
    <property type="component" value="Unassembled WGS sequence"/>
</dbReference>
<comment type="caution">
    <text evidence="2">The sequence shown here is derived from an EMBL/GenBank/DDBJ whole genome shotgun (WGS) entry which is preliminary data.</text>
</comment>
<keyword evidence="3" id="KW-1185">Reference proteome</keyword>
<reference evidence="2 3" key="1">
    <citation type="journal article" date="2020" name="ISME J.">
        <title>Comparative genomics reveals insights into cyanobacterial evolution and habitat adaptation.</title>
        <authorList>
            <person name="Chen M.Y."/>
            <person name="Teng W.K."/>
            <person name="Zhao L."/>
            <person name="Hu C.X."/>
            <person name="Zhou Y.K."/>
            <person name="Han B.P."/>
            <person name="Song L.R."/>
            <person name="Shu W.S."/>
        </authorList>
    </citation>
    <scope>NUCLEOTIDE SEQUENCE [LARGE SCALE GENOMIC DNA]</scope>
    <source>
        <strain evidence="2 3">FACHB-391</strain>
    </source>
</reference>
<accession>A0ABR8F756</accession>
<feature type="transmembrane region" description="Helical" evidence="1">
    <location>
        <begin position="29"/>
        <end position="48"/>
    </location>
</feature>
<evidence type="ECO:0000313" key="2">
    <source>
        <dbReference type="EMBL" id="MBD2566043.1"/>
    </source>
</evidence>
<organism evidence="2 3">
    <name type="scientific">Nostoc linckia FACHB-391</name>
    <dbReference type="NCBI Taxonomy" id="2692906"/>
    <lineage>
        <taxon>Bacteria</taxon>
        <taxon>Bacillati</taxon>
        <taxon>Cyanobacteriota</taxon>
        <taxon>Cyanophyceae</taxon>
        <taxon>Nostocales</taxon>
        <taxon>Nostocaceae</taxon>
        <taxon>Nostoc</taxon>
    </lineage>
</organism>
<sequence>MLDSLILFFILATIIPFFLAQIMPNSKWLIGYAICFGTFAISQYYNHLTTPIEQRGNGFVYAWAMLANYLINTSGTVGIIDRAIVLYFKSRGYKINIWFIVNIIFLDWMLVYIAVLIVSIPK</sequence>
<feature type="transmembrane region" description="Helical" evidence="1">
    <location>
        <begin position="97"/>
        <end position="120"/>
    </location>
</feature>
<name>A0ABR8F756_NOSLI</name>
<protein>
    <submittedName>
        <fullName evidence="2">Uncharacterized protein</fullName>
    </submittedName>
</protein>
<feature type="transmembrane region" description="Helical" evidence="1">
    <location>
        <begin position="60"/>
        <end position="85"/>
    </location>
</feature>
<evidence type="ECO:0000256" key="1">
    <source>
        <dbReference type="SAM" id="Phobius"/>
    </source>
</evidence>
<keyword evidence="1" id="KW-0472">Membrane</keyword>
<keyword evidence="1" id="KW-1133">Transmembrane helix</keyword>
<dbReference type="EMBL" id="JACJTE010000136">
    <property type="protein sequence ID" value="MBD2566043.1"/>
    <property type="molecule type" value="Genomic_DNA"/>
</dbReference>
<feature type="transmembrane region" description="Helical" evidence="1">
    <location>
        <begin position="6"/>
        <end position="22"/>
    </location>
</feature>
<keyword evidence="1" id="KW-0812">Transmembrane</keyword>
<dbReference type="RefSeq" id="WP_190901699.1">
    <property type="nucleotide sequence ID" value="NZ_JACJTE010000136.1"/>
</dbReference>
<proteinExistence type="predicted"/>